<name>A0A6V7WGP3_MELEN</name>
<organism evidence="2 3">
    <name type="scientific">Meloidogyne enterolobii</name>
    <name type="common">Root-knot nematode worm</name>
    <name type="synonym">Meloidogyne mayaguensis</name>
    <dbReference type="NCBI Taxonomy" id="390850"/>
    <lineage>
        <taxon>Eukaryota</taxon>
        <taxon>Metazoa</taxon>
        <taxon>Ecdysozoa</taxon>
        <taxon>Nematoda</taxon>
        <taxon>Chromadorea</taxon>
        <taxon>Rhabditida</taxon>
        <taxon>Tylenchina</taxon>
        <taxon>Tylenchomorpha</taxon>
        <taxon>Tylenchoidea</taxon>
        <taxon>Meloidogynidae</taxon>
        <taxon>Meloidogyninae</taxon>
        <taxon>Meloidogyne</taxon>
    </lineage>
</organism>
<dbReference type="OrthoDB" id="258495at2759"/>
<dbReference type="Proteomes" id="UP000580250">
    <property type="component" value="Unassembled WGS sequence"/>
</dbReference>
<evidence type="ECO:0000313" key="2">
    <source>
        <dbReference type="EMBL" id="CAD2186169.1"/>
    </source>
</evidence>
<dbReference type="EMBL" id="CAJEWN010000576">
    <property type="protein sequence ID" value="CAD2186169.1"/>
    <property type="molecule type" value="Genomic_DNA"/>
</dbReference>
<evidence type="ECO:0000256" key="1">
    <source>
        <dbReference type="SAM" id="Coils"/>
    </source>
</evidence>
<protein>
    <submittedName>
        <fullName evidence="2">Uncharacterized protein</fullName>
    </submittedName>
</protein>
<dbReference type="Gene3D" id="2.60.120.920">
    <property type="match status" value="1"/>
</dbReference>
<comment type="caution">
    <text evidence="2">The sequence shown here is derived from an EMBL/GenBank/DDBJ whole genome shotgun (WGS) entry which is preliminary data.</text>
</comment>
<accession>A0A6V7WGP3</accession>
<feature type="coiled-coil region" evidence="1">
    <location>
        <begin position="16"/>
        <end position="64"/>
    </location>
</feature>
<reference evidence="2 3" key="1">
    <citation type="submission" date="2020-08" db="EMBL/GenBank/DDBJ databases">
        <authorList>
            <person name="Koutsovoulos G."/>
            <person name="Danchin GJ E."/>
        </authorList>
    </citation>
    <scope>NUCLEOTIDE SEQUENCE [LARGE SCALE GENOMIC DNA]</scope>
</reference>
<gene>
    <name evidence="2" type="ORF">MENT_LOCUS38640</name>
</gene>
<proteinExistence type="predicted"/>
<evidence type="ECO:0000313" key="3">
    <source>
        <dbReference type="Proteomes" id="UP000580250"/>
    </source>
</evidence>
<sequence length="367" mass="43202">MSDEEGSSTNSDWILIEKEINDFIKLEAKIQNLQITFVEVKEKTVNLEKKNVFLENELKKIQKTNFDNKNEIDVIKHNFQKLIEENIKKSKARNNNFLKQKCENINYLEEEIKKASDSYDKIFGDLIKLNNLNFYYYVNFVKIKNKWGIFRRGYTNCCKKYCNTRKPLVKCIEGNGFGKLIDDENIKYINGDEGKGGYDHCVFVYAEKAFYNPQNSLNHSLYYFEIKCKFERELNSGKTWMVIGLENLSTKRLIWYCTKDATLLTDRWEKFKLSSEFNDGDILGCGLVYPPANEFPYVFFTQNGKQIGLATLLLDNYNSYKPFIYQTCCSVEANFGNDLETKPFKYDISKHLVLKNLIDFFPIYFIF</sequence>
<dbReference type="InterPro" id="IPR043136">
    <property type="entry name" value="B30.2/SPRY_sf"/>
</dbReference>
<dbReference type="AlphaFoldDB" id="A0A6V7WGP3"/>
<keyword evidence="1" id="KW-0175">Coiled coil</keyword>